<evidence type="ECO:0000259" key="6">
    <source>
        <dbReference type="PROSITE" id="PS51021"/>
    </source>
</evidence>
<reference evidence="7 8" key="2">
    <citation type="submission" date="2018-11" db="EMBL/GenBank/DDBJ databases">
        <authorList>
            <consortium name="Pathogen Informatics"/>
        </authorList>
    </citation>
    <scope>NUCLEOTIDE SEQUENCE [LARGE SCALE GENOMIC DNA]</scope>
</reference>
<dbReference type="Pfam" id="PF14604">
    <property type="entry name" value="SH3_9"/>
    <property type="match status" value="1"/>
</dbReference>
<organism evidence="9">
    <name type="scientific">Soboliphyme baturini</name>
    <dbReference type="NCBI Taxonomy" id="241478"/>
    <lineage>
        <taxon>Eukaryota</taxon>
        <taxon>Metazoa</taxon>
        <taxon>Ecdysozoa</taxon>
        <taxon>Nematoda</taxon>
        <taxon>Enoplea</taxon>
        <taxon>Dorylaimia</taxon>
        <taxon>Dioctophymatida</taxon>
        <taxon>Dioctophymatoidea</taxon>
        <taxon>Soboliphymatidae</taxon>
        <taxon>Soboliphyme</taxon>
    </lineage>
</organism>
<dbReference type="InterPro" id="IPR001452">
    <property type="entry name" value="SH3_domain"/>
</dbReference>
<keyword evidence="8" id="KW-1185">Reference proteome</keyword>
<dbReference type="InterPro" id="IPR027267">
    <property type="entry name" value="AH/BAR_dom_sf"/>
</dbReference>
<dbReference type="InterPro" id="IPR036028">
    <property type="entry name" value="SH3-like_dom_sf"/>
</dbReference>
<dbReference type="AlphaFoldDB" id="A0A183IEB3"/>
<dbReference type="FunFam" id="2.30.30.40:FF:000172">
    <property type="entry name" value="Amphiphysin, isoform B"/>
    <property type="match status" value="1"/>
</dbReference>
<dbReference type="InterPro" id="IPR004148">
    <property type="entry name" value="BAR_dom"/>
</dbReference>
<dbReference type="CDD" id="cd11790">
    <property type="entry name" value="SH3_Amphiphysin"/>
    <property type="match status" value="1"/>
</dbReference>
<dbReference type="PRINTS" id="PR01251">
    <property type="entry name" value="AMPHIPHYSIN"/>
</dbReference>
<comment type="subcellular location">
    <subcellularLocation>
        <location evidence="1">Cytoplasm</location>
    </subcellularLocation>
</comment>
<sequence length="240" mass="26663">MDLCLQSLELLWDELSQKMAADALEPLNGYCAQFADLKAKIAKRSRKLVDYDSIRHSYESTKLSAKKPDDPKLMKAKEELTETKKLYDDINQELGEKLPSLYDGRYSFCVNHLQTLLGIEGNFHTESAKVIYVRTDDHTENSVAVAAAPAVTATSQAVVAAADKTATVNKTAALPNVLFKVRATHRYSAEDTDELSFEAGEIILVVPYDDPEDQDEGWLMGIKEGTEEKGVFPVNFTKPV</sequence>
<keyword evidence="3" id="KW-0963">Cytoplasm</keyword>
<dbReference type="PANTHER" id="PTHR46514:SF3">
    <property type="entry name" value="AMPHIPHYSIN"/>
    <property type="match status" value="1"/>
</dbReference>
<accession>A0A183IEB3</accession>
<dbReference type="SUPFAM" id="SSF50044">
    <property type="entry name" value="SH3-domain"/>
    <property type="match status" value="1"/>
</dbReference>
<evidence type="ECO:0000313" key="7">
    <source>
        <dbReference type="EMBL" id="VDO96024.1"/>
    </source>
</evidence>
<dbReference type="WBParaSite" id="SBAD_0000205301-mRNA-1">
    <property type="protein sequence ID" value="SBAD_0000205301-mRNA-1"/>
    <property type="gene ID" value="SBAD_0000205301"/>
</dbReference>
<reference evidence="9" key="1">
    <citation type="submission" date="2016-06" db="UniProtKB">
        <authorList>
            <consortium name="WormBaseParasite"/>
        </authorList>
    </citation>
    <scope>IDENTIFICATION</scope>
</reference>
<dbReference type="PANTHER" id="PTHR46514">
    <property type="entry name" value="AMPHIPHYSIN"/>
    <property type="match status" value="1"/>
</dbReference>
<dbReference type="SMART" id="SM00326">
    <property type="entry name" value="SH3"/>
    <property type="match status" value="1"/>
</dbReference>
<name>A0A183IEB3_9BILA</name>
<evidence type="ECO:0000313" key="9">
    <source>
        <dbReference type="WBParaSite" id="SBAD_0000205301-mRNA-1"/>
    </source>
</evidence>
<evidence type="ECO:0000259" key="5">
    <source>
        <dbReference type="PROSITE" id="PS50002"/>
    </source>
</evidence>
<dbReference type="Pfam" id="PF03114">
    <property type="entry name" value="BAR"/>
    <property type="match status" value="1"/>
</dbReference>
<evidence type="ECO:0000256" key="4">
    <source>
        <dbReference type="PROSITE-ProRule" id="PRU00192"/>
    </source>
</evidence>
<dbReference type="EMBL" id="UZAM01007022">
    <property type="protein sequence ID" value="VDO96024.1"/>
    <property type="molecule type" value="Genomic_DNA"/>
</dbReference>
<feature type="domain" description="SH3" evidence="5">
    <location>
        <begin position="176"/>
        <end position="240"/>
    </location>
</feature>
<evidence type="ECO:0000256" key="2">
    <source>
        <dbReference type="ARBA" id="ARBA00022443"/>
    </source>
</evidence>
<dbReference type="Gene3D" id="1.20.1270.60">
    <property type="entry name" value="Arfaptin homology (AH) domain/BAR domain"/>
    <property type="match status" value="1"/>
</dbReference>
<evidence type="ECO:0000256" key="3">
    <source>
        <dbReference type="ARBA" id="ARBA00022490"/>
    </source>
</evidence>
<evidence type="ECO:0000256" key="1">
    <source>
        <dbReference type="ARBA" id="ARBA00004496"/>
    </source>
</evidence>
<keyword evidence="2 4" id="KW-0728">SH3 domain</keyword>
<dbReference type="Gene3D" id="2.30.30.40">
    <property type="entry name" value="SH3 Domains"/>
    <property type="match status" value="1"/>
</dbReference>
<dbReference type="PROSITE" id="PS51021">
    <property type="entry name" value="BAR"/>
    <property type="match status" value="1"/>
</dbReference>
<evidence type="ECO:0000313" key="8">
    <source>
        <dbReference type="Proteomes" id="UP000270296"/>
    </source>
</evidence>
<proteinExistence type="predicted"/>
<dbReference type="InterPro" id="IPR003005">
    <property type="entry name" value="Amphiphysin"/>
</dbReference>
<dbReference type="Proteomes" id="UP000270296">
    <property type="component" value="Unassembled WGS sequence"/>
</dbReference>
<dbReference type="PROSITE" id="PS50002">
    <property type="entry name" value="SH3"/>
    <property type="match status" value="1"/>
</dbReference>
<feature type="domain" description="BAR" evidence="6">
    <location>
        <begin position="1"/>
        <end position="144"/>
    </location>
</feature>
<dbReference type="SUPFAM" id="SSF103657">
    <property type="entry name" value="BAR/IMD domain-like"/>
    <property type="match status" value="1"/>
</dbReference>
<dbReference type="GO" id="GO:0005737">
    <property type="term" value="C:cytoplasm"/>
    <property type="evidence" value="ECO:0007669"/>
    <property type="project" value="UniProtKB-SubCell"/>
</dbReference>
<dbReference type="OrthoDB" id="446293at2759"/>
<dbReference type="GO" id="GO:0005543">
    <property type="term" value="F:phospholipid binding"/>
    <property type="evidence" value="ECO:0007669"/>
    <property type="project" value="TreeGrafter"/>
</dbReference>
<dbReference type="GO" id="GO:0005886">
    <property type="term" value="C:plasma membrane"/>
    <property type="evidence" value="ECO:0007669"/>
    <property type="project" value="TreeGrafter"/>
</dbReference>
<protein>
    <submittedName>
        <fullName evidence="9">SH3 domain-containing protein</fullName>
    </submittedName>
</protein>
<gene>
    <name evidence="7" type="ORF">SBAD_LOCUS1957</name>
</gene>